<dbReference type="InterPro" id="IPR001387">
    <property type="entry name" value="Cro/C1-type_HTH"/>
</dbReference>
<evidence type="ECO:0000313" key="2">
    <source>
        <dbReference type="EMBL" id="EGF87261.1"/>
    </source>
</evidence>
<dbReference type="PANTHER" id="PTHR37038:SF12">
    <property type="entry name" value="TRANSCRIPTIONAL REGULATOR"/>
    <property type="match status" value="1"/>
</dbReference>
<feature type="domain" description="HTH cro/C1-type" evidence="1">
    <location>
        <begin position="5"/>
        <end position="59"/>
    </location>
</feature>
<comment type="caution">
    <text evidence="2">The sequence shown here is derived from an EMBL/GenBank/DDBJ whole genome shotgun (WGS) entry which is preliminary data.</text>
</comment>
<dbReference type="SMART" id="SM00530">
    <property type="entry name" value="HTH_XRE"/>
    <property type="match status" value="1"/>
</dbReference>
<evidence type="ECO:0000313" key="3">
    <source>
        <dbReference type="Proteomes" id="UP000004773"/>
    </source>
</evidence>
<dbReference type="RefSeq" id="WP_003145944.1">
    <property type="nucleotide sequence ID" value="NZ_GL883582.1"/>
</dbReference>
<dbReference type="CDD" id="cd00093">
    <property type="entry name" value="HTH_XRE"/>
    <property type="match status" value="1"/>
</dbReference>
<name>A0AA87DQU1_9BACL</name>
<dbReference type="PROSITE" id="PS50943">
    <property type="entry name" value="HTH_CROC1"/>
    <property type="match status" value="1"/>
</dbReference>
<dbReference type="Pfam" id="PF01381">
    <property type="entry name" value="HTH_3"/>
    <property type="match status" value="1"/>
</dbReference>
<dbReference type="InterPro" id="IPR010982">
    <property type="entry name" value="Lambda_DNA-bd_dom_sf"/>
</dbReference>
<protein>
    <recommendedName>
        <fullName evidence="1">HTH cro/C1-type domain-containing protein</fullName>
    </recommendedName>
</protein>
<dbReference type="GO" id="GO:0003677">
    <property type="term" value="F:DNA binding"/>
    <property type="evidence" value="ECO:0007669"/>
    <property type="project" value="InterPro"/>
</dbReference>
<dbReference type="InterPro" id="IPR053163">
    <property type="entry name" value="HTH-type_regulator_Rgg"/>
</dbReference>
<reference evidence="2 3" key="1">
    <citation type="submission" date="2011-03" db="EMBL/GenBank/DDBJ databases">
        <title>The Genome Sequence of Gemella haemolysans M341.</title>
        <authorList>
            <consortium name="The Broad Institute Genome Sequencing Platform"/>
            <consortium name="The Broad Institute Genome Sequencing Center for Infectious Disease"/>
            <person name="Earl A."/>
            <person name="Ward D."/>
            <person name="Feldgarden M."/>
            <person name="Gevers D."/>
            <person name="Sibley C.D."/>
            <person name="Field T.R."/>
            <person name="Grinwis M."/>
            <person name="Eshaghurshan C.S."/>
            <person name="Surette M.G."/>
            <person name="Young S.K."/>
            <person name="Zeng Q."/>
            <person name="Gargeya S."/>
            <person name="Fitzgerald M."/>
            <person name="Haas B."/>
            <person name="Abouelleil A."/>
            <person name="Alvarado L."/>
            <person name="Arachchi H.M."/>
            <person name="Berlin A."/>
            <person name="Brown A."/>
            <person name="Chapman S.B."/>
            <person name="Chen Z."/>
            <person name="Dunbar C."/>
            <person name="Freedman E."/>
            <person name="Gearin G."/>
            <person name="Gellesch M."/>
            <person name="Goldberg J."/>
            <person name="Griggs A."/>
            <person name="Gujja S."/>
            <person name="Heilman E.R."/>
            <person name="Heiman D."/>
            <person name="Howarth C."/>
            <person name="Larson L."/>
            <person name="Lui A."/>
            <person name="MacDonald P.J.P."/>
            <person name="Mehta T."/>
            <person name="Montmayeur A."/>
            <person name="Murphy C."/>
            <person name="Neiman D."/>
            <person name="Pearson M."/>
            <person name="Priest M."/>
            <person name="Roberts A."/>
            <person name="Saif S."/>
            <person name="Shea T."/>
            <person name="Shenoy N."/>
            <person name="Sisk P."/>
            <person name="Stolte C."/>
            <person name="Sykes S."/>
            <person name="White J."/>
            <person name="Yandava C."/>
            <person name="Wortman J."/>
            <person name="Nusbaum C."/>
            <person name="Birren B."/>
        </authorList>
    </citation>
    <scope>NUCLEOTIDE SEQUENCE [LARGE SCALE GENOMIC DNA]</scope>
    <source>
        <strain evidence="2 3">M341</strain>
    </source>
</reference>
<gene>
    <name evidence="2" type="ORF">HMPREF0428_00136</name>
</gene>
<dbReference type="EMBL" id="ACRO01000003">
    <property type="protein sequence ID" value="EGF87261.1"/>
    <property type="molecule type" value="Genomic_DNA"/>
</dbReference>
<organism evidence="2 3">
    <name type="scientific">Gemella haemolysans M341</name>
    <dbReference type="NCBI Taxonomy" id="562981"/>
    <lineage>
        <taxon>Bacteria</taxon>
        <taxon>Bacillati</taxon>
        <taxon>Bacillota</taxon>
        <taxon>Bacilli</taxon>
        <taxon>Bacillales</taxon>
        <taxon>Gemellaceae</taxon>
        <taxon>Gemella</taxon>
    </lineage>
</organism>
<dbReference type="PANTHER" id="PTHR37038">
    <property type="entry name" value="TRANSCRIPTIONAL REGULATOR-RELATED"/>
    <property type="match status" value="1"/>
</dbReference>
<dbReference type="Gene3D" id="1.25.40.10">
    <property type="entry name" value="Tetratricopeptide repeat domain"/>
    <property type="match status" value="1"/>
</dbReference>
<dbReference type="AlphaFoldDB" id="A0AA87DQU1"/>
<sequence length="82" mass="9757">MDEFLKKLREERGYKLKDVAGDVISTRTLMRFEADETSISISIFEKLLDNLNINYLDYFTFYLDNTDFDTTEFANKLQKLLQ</sequence>
<proteinExistence type="predicted"/>
<dbReference type="InterPro" id="IPR011990">
    <property type="entry name" value="TPR-like_helical_dom_sf"/>
</dbReference>
<dbReference type="Proteomes" id="UP000004773">
    <property type="component" value="Unassembled WGS sequence"/>
</dbReference>
<dbReference type="SUPFAM" id="SSF47413">
    <property type="entry name" value="lambda repressor-like DNA-binding domains"/>
    <property type="match status" value="1"/>
</dbReference>
<accession>A0AA87DQU1</accession>
<evidence type="ECO:0000259" key="1">
    <source>
        <dbReference type="PROSITE" id="PS50943"/>
    </source>
</evidence>